<dbReference type="InterPro" id="IPR053722">
    <property type="entry name" value="Curli_assembly_CsgC/AgfC"/>
</dbReference>
<name>A0A3L9M7H2_9FLAO</name>
<evidence type="ECO:0000313" key="5">
    <source>
        <dbReference type="Proteomes" id="UP000275348"/>
    </source>
</evidence>
<comment type="function">
    <text evidence="1">May be involved in the biogenesis of curli organelles.</text>
</comment>
<dbReference type="OrthoDB" id="1524955at2"/>
<dbReference type="Gene3D" id="2.60.40.2420">
    <property type="match status" value="1"/>
</dbReference>
<accession>A0A3L9M7H2</accession>
<organism evidence="4 5">
    <name type="scientific">Faecalibacter macacae</name>
    <dbReference type="NCBI Taxonomy" id="1859289"/>
    <lineage>
        <taxon>Bacteria</taxon>
        <taxon>Pseudomonadati</taxon>
        <taxon>Bacteroidota</taxon>
        <taxon>Flavobacteriia</taxon>
        <taxon>Flavobacteriales</taxon>
        <taxon>Weeksellaceae</taxon>
        <taxon>Faecalibacter</taxon>
    </lineage>
</organism>
<dbReference type="RefSeq" id="WP_121935687.1">
    <property type="nucleotide sequence ID" value="NZ_RDOJ01000026.1"/>
</dbReference>
<dbReference type="InterPro" id="IPR018900">
    <property type="entry name" value="Curli_CsgE"/>
</dbReference>
<dbReference type="AlphaFoldDB" id="A0A3L9M7H2"/>
<keyword evidence="3" id="KW-0732">Signal</keyword>
<keyword evidence="5" id="KW-1185">Reference proteome</keyword>
<comment type="caution">
    <text evidence="4">The sequence shown here is derived from an EMBL/GenBank/DDBJ whole genome shotgun (WGS) entry which is preliminary data.</text>
</comment>
<protein>
    <recommendedName>
        <fullName evidence="2">Curli production assembly/transport component CsgE</fullName>
    </recommendedName>
</protein>
<evidence type="ECO:0000313" key="4">
    <source>
        <dbReference type="EMBL" id="RLZ06489.1"/>
    </source>
</evidence>
<sequence>MKYIIFFLILFCFNPLLAQLPDLKPKIEYTVNENLINLHPTVLNSDEIVYELNYLFLVIKQGKTGNLSNQKQEGKFVIKGNEKQILSEMKLNFNDDDKMKAYLFIRDENNNKLISKDSLVLNYSSANQLKNSLDNYYNQVESNQNEFVIRGLVTDHTKSKLGKDFFDIFYNSYNLLDQKYPFLIEIYEFPPQGRNSKVEIYVEDKVLATFMLNPSEEYLKELNSYIFRQLINYDKNRKIINTY</sequence>
<dbReference type="Pfam" id="PF10627">
    <property type="entry name" value="CsgE"/>
    <property type="match status" value="1"/>
</dbReference>
<dbReference type="Proteomes" id="UP000275348">
    <property type="component" value="Unassembled WGS sequence"/>
</dbReference>
<evidence type="ECO:0000256" key="2">
    <source>
        <dbReference type="ARBA" id="ARBA00014024"/>
    </source>
</evidence>
<evidence type="ECO:0000256" key="3">
    <source>
        <dbReference type="ARBA" id="ARBA00022729"/>
    </source>
</evidence>
<gene>
    <name evidence="4" type="ORF">EAH69_13210</name>
</gene>
<reference evidence="4 5" key="1">
    <citation type="submission" date="2018-10" db="EMBL/GenBank/DDBJ databases">
        <authorList>
            <person name="Chen X."/>
        </authorList>
    </citation>
    <scope>NUCLEOTIDE SEQUENCE [LARGE SCALE GENOMIC DNA]</scope>
    <source>
        <strain evidence="4 5">YIM 102668</strain>
    </source>
</reference>
<dbReference type="EMBL" id="RDOJ01000026">
    <property type="protein sequence ID" value="RLZ06489.1"/>
    <property type="molecule type" value="Genomic_DNA"/>
</dbReference>
<evidence type="ECO:0000256" key="1">
    <source>
        <dbReference type="ARBA" id="ARBA00003989"/>
    </source>
</evidence>
<proteinExistence type="predicted"/>